<evidence type="ECO:0000313" key="1">
    <source>
        <dbReference type="EMBL" id="KAK3516888.1"/>
    </source>
</evidence>
<keyword evidence="2" id="KW-1185">Reference proteome</keyword>
<organism evidence="1 2">
    <name type="scientific">Hemibagrus guttatus</name>
    <dbReference type="NCBI Taxonomy" id="175788"/>
    <lineage>
        <taxon>Eukaryota</taxon>
        <taxon>Metazoa</taxon>
        <taxon>Chordata</taxon>
        <taxon>Craniata</taxon>
        <taxon>Vertebrata</taxon>
        <taxon>Euteleostomi</taxon>
        <taxon>Actinopterygii</taxon>
        <taxon>Neopterygii</taxon>
        <taxon>Teleostei</taxon>
        <taxon>Ostariophysi</taxon>
        <taxon>Siluriformes</taxon>
        <taxon>Bagridae</taxon>
        <taxon>Hemibagrus</taxon>
    </lineage>
</organism>
<gene>
    <name evidence="1" type="ORF">QTP70_028264</name>
</gene>
<comment type="caution">
    <text evidence="1">The sequence shown here is derived from an EMBL/GenBank/DDBJ whole genome shotgun (WGS) entry which is preliminary data.</text>
</comment>
<accession>A0AAE0QAT9</accession>
<dbReference type="EMBL" id="JAUCMX010000019">
    <property type="protein sequence ID" value="KAK3516888.1"/>
    <property type="molecule type" value="Genomic_DNA"/>
</dbReference>
<dbReference type="AlphaFoldDB" id="A0AAE0QAT9"/>
<dbReference type="Proteomes" id="UP001274896">
    <property type="component" value="Unassembled WGS sequence"/>
</dbReference>
<evidence type="ECO:0000313" key="2">
    <source>
        <dbReference type="Proteomes" id="UP001274896"/>
    </source>
</evidence>
<proteinExistence type="predicted"/>
<name>A0AAE0QAT9_9TELE</name>
<protein>
    <submittedName>
        <fullName evidence="1">Uncharacterized protein</fullName>
    </submittedName>
</protein>
<sequence>MKFYVCCYVDSISVNSEVMEQVLSGGNDTKKEKKTWWKKFLKFLKKGNKSSKSEEADTGSTAMVDGNGVSEECFSVVQEQMINLPQTAVTVEVEAKVKPQKLLKDAKQQRSAQMASDMMSVFQPRKNTYWISFKRAQTSLTTL</sequence>
<reference evidence="1" key="1">
    <citation type="submission" date="2023-06" db="EMBL/GenBank/DDBJ databases">
        <title>Male Hemibagrus guttatus genome.</title>
        <authorList>
            <person name="Bian C."/>
        </authorList>
    </citation>
    <scope>NUCLEOTIDE SEQUENCE</scope>
    <source>
        <strain evidence="1">Male_cb2023</strain>
        <tissue evidence="1">Muscle</tissue>
    </source>
</reference>